<gene>
    <name evidence="3" type="ORF">R1flu_017405</name>
</gene>
<dbReference type="EMBL" id="JBHFFA010000001">
    <property type="protein sequence ID" value="KAL2649277.1"/>
    <property type="molecule type" value="Genomic_DNA"/>
</dbReference>
<dbReference type="InterPro" id="IPR011009">
    <property type="entry name" value="Kinase-like_dom_sf"/>
</dbReference>
<evidence type="ECO:0000256" key="1">
    <source>
        <dbReference type="ARBA" id="ARBA00038211"/>
    </source>
</evidence>
<evidence type="ECO:0008006" key="5">
    <source>
        <dbReference type="Google" id="ProtNLM"/>
    </source>
</evidence>
<name>A0ABD1ZCV0_9MARC</name>
<dbReference type="Gene3D" id="3.30.200.20">
    <property type="entry name" value="Phosphorylase Kinase, domain 1"/>
    <property type="match status" value="1"/>
</dbReference>
<comment type="caution">
    <text evidence="3">The sequence shown here is derived from an EMBL/GenBank/DDBJ whole genome shotgun (WGS) entry which is preliminary data.</text>
</comment>
<dbReference type="PANTHER" id="PTHR22603">
    <property type="entry name" value="CHOLINE/ETHANOALAMINE KINASE"/>
    <property type="match status" value="1"/>
</dbReference>
<organism evidence="3 4">
    <name type="scientific">Riccia fluitans</name>
    <dbReference type="NCBI Taxonomy" id="41844"/>
    <lineage>
        <taxon>Eukaryota</taxon>
        <taxon>Viridiplantae</taxon>
        <taxon>Streptophyta</taxon>
        <taxon>Embryophyta</taxon>
        <taxon>Marchantiophyta</taxon>
        <taxon>Marchantiopsida</taxon>
        <taxon>Marchantiidae</taxon>
        <taxon>Marchantiales</taxon>
        <taxon>Ricciaceae</taxon>
        <taxon>Riccia</taxon>
    </lineage>
</organism>
<keyword evidence="2" id="KW-0175">Coiled coil</keyword>
<feature type="coiled-coil region" evidence="2">
    <location>
        <begin position="314"/>
        <end position="341"/>
    </location>
</feature>
<dbReference type="SUPFAM" id="SSF56112">
    <property type="entry name" value="Protein kinase-like (PK-like)"/>
    <property type="match status" value="1"/>
</dbReference>
<evidence type="ECO:0000256" key="2">
    <source>
        <dbReference type="SAM" id="Coils"/>
    </source>
</evidence>
<dbReference type="AlphaFoldDB" id="A0ABD1ZCV0"/>
<accession>A0ABD1ZCV0</accession>
<dbReference type="Proteomes" id="UP001605036">
    <property type="component" value="Unassembled WGS sequence"/>
</dbReference>
<dbReference type="CDD" id="cd05157">
    <property type="entry name" value="ETNK_euk"/>
    <property type="match status" value="1"/>
</dbReference>
<proteinExistence type="inferred from homology"/>
<evidence type="ECO:0000313" key="3">
    <source>
        <dbReference type="EMBL" id="KAL2649277.1"/>
    </source>
</evidence>
<comment type="similarity">
    <text evidence="1">Belongs to the choline/ethanolamine kinase family.</text>
</comment>
<evidence type="ECO:0000313" key="4">
    <source>
        <dbReference type="Proteomes" id="UP001605036"/>
    </source>
</evidence>
<sequence>MSWTVAYVNSGVNSGVNLSTTCCLPKAADDSLSLFPDGARAFLVSLIRPRLDFERWRVAATIASPEADRKHRRKVRASFGFEFLCIKQRKKDTAEFPVVVFPLRVTFVGANFGLMVALELELGKEMEDSPSKNEDELTLRTEPLDGEIAKDDELDVPEDAYAVLFRLAKNWTGIDDHRNVYLKPLKGAMTNEVYECHWPCTDKGEKPRKVLLRVYGESADLFFSRDDEILTFEKMSQHGQGPRLLSRFSNGRVEEYLNARTLTAADLRNDKITDQIAMKLREFHELDMPGEVKPMLWHRLSSWLGKALELATTSQIQEFRLNQLDDEIKQLEQKVPKFGGKIGFCHNDLQYGNIMMDEDNSSVTIIDYEYASFNPVAFDIANFFCEKAADYHTETPHLLDYTKYPDYESRRRFVATYLQATGETPEEAEIEALVKEAEIYRLPCHLQWGLWGILSAQTSEIEFDYLEYARQRFQQYYLVKSTVL</sequence>
<dbReference type="PANTHER" id="PTHR22603:SF93">
    <property type="entry name" value="RE24176P"/>
    <property type="match status" value="1"/>
</dbReference>
<dbReference type="Pfam" id="PF01633">
    <property type="entry name" value="Choline_kinase"/>
    <property type="match status" value="1"/>
</dbReference>
<keyword evidence="4" id="KW-1185">Reference proteome</keyword>
<protein>
    <recommendedName>
        <fullName evidence="5">Choline kinase</fullName>
    </recommendedName>
</protein>
<dbReference type="Gene3D" id="3.90.1200.10">
    <property type="match status" value="1"/>
</dbReference>
<reference evidence="3 4" key="1">
    <citation type="submission" date="2024-09" db="EMBL/GenBank/DDBJ databases">
        <title>Chromosome-scale assembly of Riccia fluitans.</title>
        <authorList>
            <person name="Paukszto L."/>
            <person name="Sawicki J."/>
            <person name="Karawczyk K."/>
            <person name="Piernik-Szablinska J."/>
            <person name="Szczecinska M."/>
            <person name="Mazdziarz M."/>
        </authorList>
    </citation>
    <scope>NUCLEOTIDE SEQUENCE [LARGE SCALE GENOMIC DNA]</scope>
    <source>
        <strain evidence="3">Rf_01</strain>
        <tissue evidence="3">Aerial parts of the thallus</tissue>
    </source>
</reference>